<evidence type="ECO:0008006" key="3">
    <source>
        <dbReference type="Google" id="ProtNLM"/>
    </source>
</evidence>
<reference evidence="1" key="1">
    <citation type="submission" date="2023-10" db="EMBL/GenBank/DDBJ databases">
        <title>Genome assemblies of two species of porcelain crab, Petrolisthes cinctipes and Petrolisthes manimaculis (Anomura: Porcellanidae).</title>
        <authorList>
            <person name="Angst P."/>
        </authorList>
    </citation>
    <scope>NUCLEOTIDE SEQUENCE</scope>
    <source>
        <strain evidence="1">PB745_01</strain>
        <tissue evidence="1">Gill</tissue>
    </source>
</reference>
<dbReference type="AlphaFoldDB" id="A0AAE1KQQ7"/>
<proteinExistence type="predicted"/>
<gene>
    <name evidence="1" type="ORF">Pcinc_015207</name>
</gene>
<accession>A0AAE1KQQ7</accession>
<dbReference type="Proteomes" id="UP001286313">
    <property type="component" value="Unassembled WGS sequence"/>
</dbReference>
<evidence type="ECO:0000313" key="2">
    <source>
        <dbReference type="Proteomes" id="UP001286313"/>
    </source>
</evidence>
<protein>
    <recommendedName>
        <fullName evidence="3">Reverse transcriptase domain-containing protein</fullName>
    </recommendedName>
</protein>
<comment type="caution">
    <text evidence="1">The sequence shown here is derived from an EMBL/GenBank/DDBJ whole genome shotgun (WGS) entry which is preliminary data.</text>
</comment>
<name>A0AAE1KQQ7_PETCI</name>
<dbReference type="EMBL" id="JAWQEG010001330">
    <property type="protein sequence ID" value="KAK3880328.1"/>
    <property type="molecule type" value="Genomic_DNA"/>
</dbReference>
<sequence>MGIKGNLGKWIHSFLHRQYQWVAVNETLFEKSPVRSSIPQGSVLGPFLFLALISDIDTNVAVMADLTSIFITSRNLQAGYLAGSCGPLAPGNQNVY</sequence>
<evidence type="ECO:0000313" key="1">
    <source>
        <dbReference type="EMBL" id="KAK3880328.1"/>
    </source>
</evidence>
<keyword evidence="2" id="KW-1185">Reference proteome</keyword>
<organism evidence="1 2">
    <name type="scientific">Petrolisthes cinctipes</name>
    <name type="common">Flat porcelain crab</name>
    <dbReference type="NCBI Taxonomy" id="88211"/>
    <lineage>
        <taxon>Eukaryota</taxon>
        <taxon>Metazoa</taxon>
        <taxon>Ecdysozoa</taxon>
        <taxon>Arthropoda</taxon>
        <taxon>Crustacea</taxon>
        <taxon>Multicrustacea</taxon>
        <taxon>Malacostraca</taxon>
        <taxon>Eumalacostraca</taxon>
        <taxon>Eucarida</taxon>
        <taxon>Decapoda</taxon>
        <taxon>Pleocyemata</taxon>
        <taxon>Anomura</taxon>
        <taxon>Galatheoidea</taxon>
        <taxon>Porcellanidae</taxon>
        <taxon>Petrolisthes</taxon>
    </lineage>
</organism>